<dbReference type="NCBIfam" id="TIGR00350">
    <property type="entry name" value="lytR_cpsA_psr"/>
    <property type="match status" value="1"/>
</dbReference>
<dbReference type="AlphaFoldDB" id="A0A5C8ZIS3"/>
<dbReference type="InterPro" id="IPR004474">
    <property type="entry name" value="LytR_CpsA_psr"/>
</dbReference>
<keyword evidence="3" id="KW-1133">Transmembrane helix</keyword>
<evidence type="ECO:0000259" key="4">
    <source>
        <dbReference type="Pfam" id="PF03816"/>
    </source>
</evidence>
<evidence type="ECO:0000256" key="1">
    <source>
        <dbReference type="ARBA" id="ARBA00006068"/>
    </source>
</evidence>
<keyword evidence="6" id="KW-1185">Reference proteome</keyword>
<organism evidence="5 6">
    <name type="scientific">Quadrisphaera setariae</name>
    <dbReference type="NCBI Taxonomy" id="2593304"/>
    <lineage>
        <taxon>Bacteria</taxon>
        <taxon>Bacillati</taxon>
        <taxon>Actinomycetota</taxon>
        <taxon>Actinomycetes</taxon>
        <taxon>Kineosporiales</taxon>
        <taxon>Kineosporiaceae</taxon>
        <taxon>Quadrisphaera</taxon>
    </lineage>
</organism>
<dbReference type="PANTHER" id="PTHR33392:SF6">
    <property type="entry name" value="POLYISOPRENYL-TEICHOIC ACID--PEPTIDOGLYCAN TEICHOIC ACID TRANSFERASE TAGU"/>
    <property type="match status" value="1"/>
</dbReference>
<comment type="caution">
    <text evidence="5">The sequence shown here is derived from an EMBL/GenBank/DDBJ whole genome shotgun (WGS) entry which is preliminary data.</text>
</comment>
<proteinExistence type="inferred from homology"/>
<reference evidence="5 6" key="1">
    <citation type="submission" date="2019-07" db="EMBL/GenBank/DDBJ databases">
        <title>Quadrisphaera sp. strain DD2A genome sequencing and assembly.</title>
        <authorList>
            <person name="Kim I."/>
        </authorList>
    </citation>
    <scope>NUCLEOTIDE SEQUENCE [LARGE SCALE GENOMIC DNA]</scope>
    <source>
        <strain evidence="5 6">DD2A</strain>
    </source>
</reference>
<protein>
    <submittedName>
        <fullName evidence="5">LytR family transcriptional regulator</fullName>
    </submittedName>
</protein>
<comment type="similarity">
    <text evidence="1">Belongs to the LytR/CpsA/Psr (LCP) family.</text>
</comment>
<dbReference type="Proteomes" id="UP000321234">
    <property type="component" value="Unassembled WGS sequence"/>
</dbReference>
<accession>A0A5C8ZIS3</accession>
<evidence type="ECO:0000256" key="2">
    <source>
        <dbReference type="SAM" id="MobiDB-lite"/>
    </source>
</evidence>
<feature type="compositionally biased region" description="Gly residues" evidence="2">
    <location>
        <begin position="23"/>
        <end position="33"/>
    </location>
</feature>
<dbReference type="InterPro" id="IPR050922">
    <property type="entry name" value="LytR/CpsA/Psr_CW_biosynth"/>
</dbReference>
<feature type="transmembrane region" description="Helical" evidence="3">
    <location>
        <begin position="97"/>
        <end position="117"/>
    </location>
</feature>
<evidence type="ECO:0000313" key="6">
    <source>
        <dbReference type="Proteomes" id="UP000321234"/>
    </source>
</evidence>
<dbReference type="RefSeq" id="WP_147924576.1">
    <property type="nucleotide sequence ID" value="NZ_VKAC01000001.1"/>
</dbReference>
<dbReference type="EMBL" id="VKAC01000001">
    <property type="protein sequence ID" value="TXR57965.1"/>
    <property type="molecule type" value="Genomic_DNA"/>
</dbReference>
<name>A0A5C8ZIS3_9ACTN</name>
<keyword evidence="3" id="KW-0812">Transmembrane</keyword>
<feature type="compositionally biased region" description="Basic and acidic residues" evidence="2">
    <location>
        <begin position="43"/>
        <end position="53"/>
    </location>
</feature>
<feature type="region of interest" description="Disordered" evidence="2">
    <location>
        <begin position="1"/>
        <end position="89"/>
    </location>
</feature>
<evidence type="ECO:0000313" key="5">
    <source>
        <dbReference type="EMBL" id="TXR57965.1"/>
    </source>
</evidence>
<dbReference type="OrthoDB" id="9782542at2"/>
<evidence type="ECO:0000256" key="3">
    <source>
        <dbReference type="SAM" id="Phobius"/>
    </source>
</evidence>
<sequence length="419" mass="42804">MAEEPRWGPATTYRSSPGLRRGAPGGSGAGGGQQRSAGGKGPHRGERAYREDGAAGGPAGRGGSGRRVPPQQRRQPPAPDLQGPGVHRRRRRPVRTVVVLLLLALVGYPLALGAVAYTSVTRVGALPDSSVAATPGQTILLVGSDSREGLTRDQMVELSTGTDVEGKRTDTIMLLHRPAGGGPTVLLSIPRDSYVKIPGHGSNKINAAYAFGGPSLLAETVEGATGIHVDGYVETGLGGFANLVDAVGGVTMCPEKAIRDPKAGLDIQAGCQTMGGATALGYARTRDFDANGDLGRAQRQRAIIGAVAHEAASPAVLLNPLRSFPLAAAGGSALSVDDDFGPADLYGFVMGVRAVAGGQAVSLNVPIASDNRRTKAGLVIDWDDAKAGQVFQAIKDDDTESIRAIAAAEATGSASSATS</sequence>
<feature type="domain" description="Cell envelope-related transcriptional attenuator" evidence="4">
    <location>
        <begin position="168"/>
        <end position="312"/>
    </location>
</feature>
<dbReference type="Pfam" id="PF03816">
    <property type="entry name" value="LytR_cpsA_psr"/>
    <property type="match status" value="1"/>
</dbReference>
<dbReference type="PANTHER" id="PTHR33392">
    <property type="entry name" value="POLYISOPRENYL-TEICHOIC ACID--PEPTIDOGLYCAN TEICHOIC ACID TRANSFERASE TAGU"/>
    <property type="match status" value="1"/>
</dbReference>
<dbReference type="Gene3D" id="3.40.630.190">
    <property type="entry name" value="LCP protein"/>
    <property type="match status" value="1"/>
</dbReference>
<gene>
    <name evidence="5" type="ORF">FMM08_01705</name>
</gene>
<feature type="compositionally biased region" description="Low complexity" evidence="2">
    <location>
        <begin position="66"/>
        <end position="75"/>
    </location>
</feature>
<feature type="compositionally biased region" description="Gly residues" evidence="2">
    <location>
        <begin position="54"/>
        <end position="65"/>
    </location>
</feature>
<keyword evidence="3" id="KW-0472">Membrane</keyword>